<dbReference type="EMBL" id="JXJN01006911">
    <property type="status" value="NOT_ANNOTATED_CDS"/>
    <property type="molecule type" value="Genomic_DNA"/>
</dbReference>
<dbReference type="AlphaFoldDB" id="A0A1B0B0Z6"/>
<evidence type="ECO:0000259" key="7">
    <source>
        <dbReference type="PROSITE" id="PS50157"/>
    </source>
</evidence>
<keyword evidence="4" id="KW-0862">Zinc</keyword>
<feature type="compositionally biased region" description="Polar residues" evidence="6">
    <location>
        <begin position="716"/>
        <end position="726"/>
    </location>
</feature>
<proteinExistence type="predicted"/>
<dbReference type="Proteomes" id="UP000092460">
    <property type="component" value="Unassembled WGS sequence"/>
</dbReference>
<keyword evidence="2" id="KW-0677">Repeat</keyword>
<name>A0A1B0B0Z6_9MUSC</name>
<evidence type="ECO:0000313" key="8">
    <source>
        <dbReference type="EnsemblMetazoa" id="GPPI015229-PA"/>
    </source>
</evidence>
<keyword evidence="3 5" id="KW-0863">Zinc-finger</keyword>
<evidence type="ECO:0000256" key="1">
    <source>
        <dbReference type="ARBA" id="ARBA00022723"/>
    </source>
</evidence>
<organism evidence="8 9">
    <name type="scientific">Glossina palpalis gambiensis</name>
    <dbReference type="NCBI Taxonomy" id="67801"/>
    <lineage>
        <taxon>Eukaryota</taxon>
        <taxon>Metazoa</taxon>
        <taxon>Ecdysozoa</taxon>
        <taxon>Arthropoda</taxon>
        <taxon>Hexapoda</taxon>
        <taxon>Insecta</taxon>
        <taxon>Pterygota</taxon>
        <taxon>Neoptera</taxon>
        <taxon>Endopterygota</taxon>
        <taxon>Diptera</taxon>
        <taxon>Brachycera</taxon>
        <taxon>Muscomorpha</taxon>
        <taxon>Hippoboscoidea</taxon>
        <taxon>Glossinidae</taxon>
        <taxon>Glossina</taxon>
    </lineage>
</organism>
<dbReference type="STRING" id="67801.A0A1B0B0Z6"/>
<dbReference type="InterPro" id="IPR013087">
    <property type="entry name" value="Znf_C2H2_type"/>
</dbReference>
<dbReference type="GO" id="GO:0010604">
    <property type="term" value="P:positive regulation of macromolecule metabolic process"/>
    <property type="evidence" value="ECO:0007669"/>
    <property type="project" value="UniProtKB-ARBA"/>
</dbReference>
<dbReference type="GO" id="GO:0005634">
    <property type="term" value="C:nucleus"/>
    <property type="evidence" value="ECO:0007669"/>
    <property type="project" value="UniProtKB-ARBA"/>
</dbReference>
<dbReference type="VEuPathDB" id="VectorBase:GPPI015229"/>
<evidence type="ECO:0000256" key="5">
    <source>
        <dbReference type="PROSITE-ProRule" id="PRU00042"/>
    </source>
</evidence>
<reference evidence="8" key="2">
    <citation type="submission" date="2020-05" db="UniProtKB">
        <authorList>
            <consortium name="EnsemblMetazoa"/>
        </authorList>
    </citation>
    <scope>IDENTIFICATION</scope>
    <source>
        <strain evidence="8">IAEA</strain>
    </source>
</reference>
<feature type="domain" description="C2H2-type" evidence="7">
    <location>
        <begin position="798"/>
        <end position="825"/>
    </location>
</feature>
<protein>
    <recommendedName>
        <fullName evidence="7">C2H2-type domain-containing protein</fullName>
    </recommendedName>
</protein>
<evidence type="ECO:0000256" key="3">
    <source>
        <dbReference type="ARBA" id="ARBA00022771"/>
    </source>
</evidence>
<feature type="region of interest" description="Disordered" evidence="6">
    <location>
        <begin position="34"/>
        <end position="62"/>
    </location>
</feature>
<dbReference type="GO" id="GO:0000981">
    <property type="term" value="F:DNA-binding transcription factor activity, RNA polymerase II-specific"/>
    <property type="evidence" value="ECO:0007669"/>
    <property type="project" value="TreeGrafter"/>
</dbReference>
<sequence length="1189" mass="137970">MSNGKQLLNEYNVEDKQLIKRRLDFLNEETKDKNHTYSKERKNVNDGDLNKHASARRENSVQDKEFLTILRDNNAACGTQNRPQKKQMHTVQSVNYVGDSGSDITLKTVERELLKVFNNLNEGRQLEKNPKLVFRNFEALNQDKLVDYKRTQQGVINDARIQSGEKCLRNPDVISQIALQQMLCDNQRVPHMQNLNEHYQRPHQSLAAGIVNQHTNNSTVFSTTTCVSFTHSAADQNIVPDRRNMNSSQKSTHFYNLQTHPSESNVARQTNTNFSRTTDIPQRHCVAVQRKVAENKTAVESNQLWGKPKDHKSLEINKSYSKEKEANSHAYAKGLGVRKENESKTTASKYNARNNKLYKQLECTVKGFDQVSDYIPKYESGRRASAINAMNNISKQLNNSDSSDSDTVTKFNSIKRKRSDDTNTIKKVFNLSKKGTFSIKEFNQKYKHMFENQPIVKLHRLKDQQIVKYVKCHEEASTQTVGERSISLNFIQNGIKRNNDREMTEINTRYCVLCYSKPHDMAAHYVRRHKTESYVSRLTEDQLCDLIVNTNFAKPQRSDHKGTIYYKVICYFCNDVLIEQFVQLYDHYSQHTGEYAYVCSCCLLCKPFRADIESHQNRKKACRRAKIQVKYRYQSSVTNGASIYLYFCSICNYVQLNEANVSKHLRSQHSLAEAIVGNVENCVLVKVRRLSTPLLPVNEIQKNEVQKDSAAVPKSATHSRSQSLNINSGESSKLLNLAESSHFVKDIDNGRTSVNSFKRKESAMSAHLTGSNNLNEQFALMFLCKLTESTGVVPVYLFYCPETRCGDFFPSYDKWLHHMRTRHNGFAYYCPHCPDNVNQATSDRVLLNLENFKIHFQEHAHHTYICFECLGTFKYEGELRTHALVIHQLKNVRFERIHDNKRYLFNVLIQMELHKERAIFSSELLKVLKREISEDVSQHEWLVPRGVDWMENYPLCFSSRNFAMKCLYGGCDFLATKCRVFFKHLRDQHEIKGNSFICTQCPFEHAFCQSWESIFDHLKIHIDSYVYICCLCLYQHSARALFTAHIRQEHDTRDVPFVQISTDSESTYAELGFVFATGLCFFSTICNCFCCRKQDMEQAGFVLHLTMYHRLRVTYYCQFCCKMLHDPKSFEDHFKESHTFEKPKIYCKLAARTNLSITSIQPLRVNLWERELINNHKDYNSIVCGCANK</sequence>
<evidence type="ECO:0000256" key="6">
    <source>
        <dbReference type="SAM" id="MobiDB-lite"/>
    </source>
</evidence>
<dbReference type="SMART" id="SM00355">
    <property type="entry name" value="ZnF_C2H2"/>
    <property type="match status" value="9"/>
</dbReference>
<dbReference type="InterPro" id="IPR050329">
    <property type="entry name" value="GLI_C2H2-zinc-finger"/>
</dbReference>
<accession>A0A1B0B0Z6</accession>
<keyword evidence="9" id="KW-1185">Reference proteome</keyword>
<reference evidence="9" key="1">
    <citation type="submission" date="2015-01" db="EMBL/GenBank/DDBJ databases">
        <authorList>
            <person name="Aksoy S."/>
            <person name="Warren W."/>
            <person name="Wilson R.K."/>
        </authorList>
    </citation>
    <scope>NUCLEOTIDE SEQUENCE [LARGE SCALE GENOMIC DNA]</scope>
    <source>
        <strain evidence="9">IAEA</strain>
    </source>
</reference>
<feature type="domain" description="C2H2-type" evidence="7">
    <location>
        <begin position="1115"/>
        <end position="1143"/>
    </location>
</feature>
<dbReference type="PANTHER" id="PTHR19818:SF139">
    <property type="entry name" value="PAIR-RULE PROTEIN ODD-PAIRED"/>
    <property type="match status" value="1"/>
</dbReference>
<dbReference type="PROSITE" id="PS50157">
    <property type="entry name" value="ZINC_FINGER_C2H2_2"/>
    <property type="match status" value="3"/>
</dbReference>
<dbReference type="GO" id="GO:0000978">
    <property type="term" value="F:RNA polymerase II cis-regulatory region sequence-specific DNA binding"/>
    <property type="evidence" value="ECO:0007669"/>
    <property type="project" value="TreeGrafter"/>
</dbReference>
<keyword evidence="1" id="KW-0479">Metal-binding</keyword>
<dbReference type="EnsemblMetazoa" id="GPPI015229-RA">
    <property type="protein sequence ID" value="GPPI015229-PA"/>
    <property type="gene ID" value="GPPI015229"/>
</dbReference>
<feature type="domain" description="C2H2-type" evidence="7">
    <location>
        <begin position="864"/>
        <end position="892"/>
    </location>
</feature>
<dbReference type="PANTHER" id="PTHR19818">
    <property type="entry name" value="ZINC FINGER PROTEIN ZIC AND GLI"/>
    <property type="match status" value="1"/>
</dbReference>
<evidence type="ECO:0000256" key="2">
    <source>
        <dbReference type="ARBA" id="ARBA00022737"/>
    </source>
</evidence>
<evidence type="ECO:0000256" key="4">
    <source>
        <dbReference type="ARBA" id="ARBA00022833"/>
    </source>
</evidence>
<dbReference type="PROSITE" id="PS00028">
    <property type="entry name" value="ZINC_FINGER_C2H2_1"/>
    <property type="match status" value="3"/>
</dbReference>
<dbReference type="GO" id="GO:0008270">
    <property type="term" value="F:zinc ion binding"/>
    <property type="evidence" value="ECO:0007669"/>
    <property type="project" value="UniProtKB-KW"/>
</dbReference>
<feature type="region of interest" description="Disordered" evidence="6">
    <location>
        <begin position="706"/>
        <end position="726"/>
    </location>
</feature>
<evidence type="ECO:0000313" key="9">
    <source>
        <dbReference type="Proteomes" id="UP000092460"/>
    </source>
</evidence>